<keyword evidence="3 4" id="KW-0862">Zinc</keyword>
<dbReference type="AlphaFoldDB" id="A0A1X7UH35"/>
<dbReference type="InterPro" id="IPR017907">
    <property type="entry name" value="Znf_RING_CS"/>
</dbReference>
<dbReference type="PROSITE" id="PS50103">
    <property type="entry name" value="ZF_C3H1"/>
    <property type="match status" value="1"/>
</dbReference>
<dbReference type="Gene3D" id="3.30.40.10">
    <property type="entry name" value="Zinc/RING finger domain, C3HC4 (zinc finger)"/>
    <property type="match status" value="1"/>
</dbReference>
<dbReference type="PROSITE" id="PS50089">
    <property type="entry name" value="ZF_RING_2"/>
    <property type="match status" value="1"/>
</dbReference>
<evidence type="ECO:0000256" key="4">
    <source>
        <dbReference type="PROSITE-ProRule" id="PRU00723"/>
    </source>
</evidence>
<feature type="region of interest" description="Disordered" evidence="5">
    <location>
        <begin position="1"/>
        <end position="123"/>
    </location>
</feature>
<feature type="compositionally biased region" description="Low complexity" evidence="5">
    <location>
        <begin position="56"/>
        <end position="74"/>
    </location>
</feature>
<dbReference type="EnsemblMetazoa" id="XM_003387809.3">
    <property type="protein sequence ID" value="XP_003387857.1"/>
    <property type="gene ID" value="LOC100631664"/>
</dbReference>
<dbReference type="GO" id="GO:0005684">
    <property type="term" value="C:U2-type spliceosomal complex"/>
    <property type="evidence" value="ECO:0007669"/>
    <property type="project" value="TreeGrafter"/>
</dbReference>
<dbReference type="InterPro" id="IPR036855">
    <property type="entry name" value="Znf_CCCH_sf"/>
</dbReference>
<dbReference type="EnsemblMetazoa" id="XM_019998516.1">
    <property type="protein sequence ID" value="XP_019854075.1"/>
    <property type="gene ID" value="LOC100631664"/>
</dbReference>
<evidence type="ECO:0008006" key="10">
    <source>
        <dbReference type="Google" id="ProtNLM"/>
    </source>
</evidence>
<keyword evidence="9" id="KW-1185">Reference proteome</keyword>
<reference evidence="8" key="2">
    <citation type="submission" date="2017-05" db="UniProtKB">
        <authorList>
            <consortium name="EnsemblMetazoa"/>
        </authorList>
    </citation>
    <scope>IDENTIFICATION</scope>
</reference>
<dbReference type="GO" id="GO:0034247">
    <property type="term" value="P:snoRNA splicing"/>
    <property type="evidence" value="ECO:0007669"/>
    <property type="project" value="TreeGrafter"/>
</dbReference>
<reference evidence="9" key="1">
    <citation type="journal article" date="2010" name="Nature">
        <title>The Amphimedon queenslandica genome and the evolution of animal complexity.</title>
        <authorList>
            <person name="Srivastava M."/>
            <person name="Simakov O."/>
            <person name="Chapman J."/>
            <person name="Fahey B."/>
            <person name="Gauthier M.E."/>
            <person name="Mitros T."/>
            <person name="Richards G.S."/>
            <person name="Conaco C."/>
            <person name="Dacre M."/>
            <person name="Hellsten U."/>
            <person name="Larroux C."/>
            <person name="Putnam N.H."/>
            <person name="Stanke M."/>
            <person name="Adamska M."/>
            <person name="Darling A."/>
            <person name="Degnan S.M."/>
            <person name="Oakley T.H."/>
            <person name="Plachetzki D.C."/>
            <person name="Zhai Y."/>
            <person name="Adamski M."/>
            <person name="Calcino A."/>
            <person name="Cummins S.F."/>
            <person name="Goodstein D.M."/>
            <person name="Harris C."/>
            <person name="Jackson D.J."/>
            <person name="Leys S.P."/>
            <person name="Shu S."/>
            <person name="Woodcroft B.J."/>
            <person name="Vervoort M."/>
            <person name="Kosik K.S."/>
            <person name="Manning G."/>
            <person name="Degnan B.M."/>
            <person name="Rokhsar D.S."/>
        </authorList>
    </citation>
    <scope>NUCLEOTIDE SEQUENCE [LARGE SCALE GENOMIC DNA]</scope>
</reference>
<dbReference type="KEGG" id="aqu:100631664"/>
<evidence type="ECO:0000313" key="8">
    <source>
        <dbReference type="EnsemblMetazoa" id="Aqu2.1.27274_001"/>
    </source>
</evidence>
<evidence type="ECO:0000256" key="5">
    <source>
        <dbReference type="SAM" id="MobiDB-lite"/>
    </source>
</evidence>
<dbReference type="PANTHER" id="PTHR12930:SF0">
    <property type="entry name" value="RING FINGER PROTEIN 113B"/>
    <property type="match status" value="1"/>
</dbReference>
<dbReference type="GO" id="GO:0008270">
    <property type="term" value="F:zinc ion binding"/>
    <property type="evidence" value="ECO:0007669"/>
    <property type="project" value="UniProtKB-KW"/>
</dbReference>
<dbReference type="STRING" id="400682.A0A1X7UH35"/>
<keyword evidence="2 4" id="KW-0863">Zinc-finger</keyword>
<sequence>MLEEEETKAPPKTCSFFKKSNRRGGGARKRQKEESSDEDDSDEESAVIRKERAQKKSLLTTTSGLSSKNKTAKTSSKKNGDNDSNDEEEEEKAKKLKSIFTYESSRTQESEGPTDGGATATLETETLHDRDARAIFERSKAMNETLKGKKSDNLYRGQNNYTKYVEARDSAQMNAANKKGPIRAPTFLRATTRWDYQPDICKDYKETGTCGFGDTCKFLHDRGDYKSGWELEKEWENSKEEITEFEINDDDEADDLPFACYICRGDFKDPIVTRCRHYFCESCALNQYRQTTRCAVCNRNTGGIFNPAKEMVAKLSKSEQSKVRIKDPDEDL</sequence>
<dbReference type="InterPro" id="IPR039971">
    <property type="entry name" value="CWC24-like"/>
</dbReference>
<accession>A0A1X7UH35</accession>
<feature type="compositionally biased region" description="Acidic residues" evidence="5">
    <location>
        <begin position="35"/>
        <end position="45"/>
    </location>
</feature>
<feature type="compositionally biased region" description="Polar residues" evidence="5">
    <location>
        <begin position="101"/>
        <end position="111"/>
    </location>
</feature>
<dbReference type="PANTHER" id="PTHR12930">
    <property type="entry name" value="ZINC FINGER PROTEIN 183"/>
    <property type="match status" value="1"/>
</dbReference>
<dbReference type="Pfam" id="PF00642">
    <property type="entry name" value="zf-CCCH"/>
    <property type="match status" value="1"/>
</dbReference>
<dbReference type="InterPro" id="IPR013083">
    <property type="entry name" value="Znf_RING/FYVE/PHD"/>
</dbReference>
<feature type="domain" description="RING-type" evidence="6">
    <location>
        <begin position="260"/>
        <end position="298"/>
    </location>
</feature>
<dbReference type="Pfam" id="PF13923">
    <property type="entry name" value="zf-C3HC4_2"/>
    <property type="match status" value="1"/>
</dbReference>
<dbReference type="SUPFAM" id="SSF57850">
    <property type="entry name" value="RING/U-box"/>
    <property type="match status" value="1"/>
</dbReference>
<dbReference type="CDD" id="cd16539">
    <property type="entry name" value="RING-HC_RNF113A_B"/>
    <property type="match status" value="1"/>
</dbReference>
<dbReference type="InterPro" id="IPR001841">
    <property type="entry name" value="Znf_RING"/>
</dbReference>
<dbReference type="FunFam" id="3.30.40.10:FF:000045">
    <property type="entry name" value="RING finger protein 113A"/>
    <property type="match status" value="1"/>
</dbReference>
<dbReference type="EnsemblMetazoa" id="Aqu2.1.27274_001">
    <property type="protein sequence ID" value="Aqu2.1.27274_001"/>
    <property type="gene ID" value="Aqu2.1.27274"/>
</dbReference>
<evidence type="ECO:0000256" key="1">
    <source>
        <dbReference type="ARBA" id="ARBA00022723"/>
    </source>
</evidence>
<evidence type="ECO:0000259" key="6">
    <source>
        <dbReference type="PROSITE" id="PS50089"/>
    </source>
</evidence>
<organism evidence="8">
    <name type="scientific">Amphimedon queenslandica</name>
    <name type="common">Sponge</name>
    <dbReference type="NCBI Taxonomy" id="400682"/>
    <lineage>
        <taxon>Eukaryota</taxon>
        <taxon>Metazoa</taxon>
        <taxon>Porifera</taxon>
        <taxon>Demospongiae</taxon>
        <taxon>Heteroscleromorpha</taxon>
        <taxon>Haplosclerida</taxon>
        <taxon>Niphatidae</taxon>
        <taxon>Amphimedon</taxon>
    </lineage>
</organism>
<evidence type="ECO:0000256" key="2">
    <source>
        <dbReference type="ARBA" id="ARBA00022771"/>
    </source>
</evidence>
<dbReference type="Proteomes" id="UP000007879">
    <property type="component" value="Unassembled WGS sequence"/>
</dbReference>
<dbReference type="SMART" id="SM00184">
    <property type="entry name" value="RING"/>
    <property type="match status" value="1"/>
</dbReference>
<evidence type="ECO:0000256" key="3">
    <source>
        <dbReference type="ARBA" id="ARBA00022833"/>
    </source>
</evidence>
<dbReference type="eggNOG" id="KOG1813">
    <property type="taxonomic scope" value="Eukaryota"/>
</dbReference>
<proteinExistence type="predicted"/>
<feature type="zinc finger region" description="C3H1-type" evidence="4">
    <location>
        <begin position="195"/>
        <end position="223"/>
    </location>
</feature>
<gene>
    <name evidence="8" type="primary">100631664</name>
</gene>
<feature type="domain" description="C3H1-type" evidence="7">
    <location>
        <begin position="195"/>
        <end position="223"/>
    </location>
</feature>
<dbReference type="SMART" id="SM00356">
    <property type="entry name" value="ZnF_C3H1"/>
    <property type="match status" value="1"/>
</dbReference>
<dbReference type="OMA" id="WQLEADH"/>
<name>A0A1X7UH35_AMPQE</name>
<dbReference type="SUPFAM" id="SSF90229">
    <property type="entry name" value="CCCH zinc finger"/>
    <property type="match status" value="1"/>
</dbReference>
<protein>
    <recommendedName>
        <fullName evidence="10">RING finger protein 113A</fullName>
    </recommendedName>
</protein>
<evidence type="ECO:0000259" key="7">
    <source>
        <dbReference type="PROSITE" id="PS50103"/>
    </source>
</evidence>
<dbReference type="Gene3D" id="4.10.1000.10">
    <property type="entry name" value="Zinc finger, CCCH-type"/>
    <property type="match status" value="1"/>
</dbReference>
<keyword evidence="1 4" id="KW-0479">Metal-binding</keyword>
<evidence type="ECO:0000313" key="9">
    <source>
        <dbReference type="Proteomes" id="UP000007879"/>
    </source>
</evidence>
<dbReference type="InParanoid" id="A0A1X7UH35"/>
<dbReference type="PROSITE" id="PS00518">
    <property type="entry name" value="ZF_RING_1"/>
    <property type="match status" value="1"/>
</dbReference>
<feature type="compositionally biased region" description="Basic residues" evidence="5">
    <location>
        <begin position="19"/>
        <end position="30"/>
    </location>
</feature>
<dbReference type="InterPro" id="IPR000571">
    <property type="entry name" value="Znf_CCCH"/>
</dbReference>
<dbReference type="OrthoDB" id="25761at2759"/>